<dbReference type="RefSeq" id="WP_305023120.1">
    <property type="nucleotide sequence ID" value="NZ_JAUQTB010000002.1"/>
</dbReference>
<evidence type="ECO:0000256" key="1">
    <source>
        <dbReference type="ARBA" id="ARBA00004236"/>
    </source>
</evidence>
<keyword evidence="7" id="KW-0812">Transmembrane</keyword>
<evidence type="ECO:0000259" key="8">
    <source>
        <dbReference type="PROSITE" id="PS50111"/>
    </source>
</evidence>
<dbReference type="Pfam" id="PF00015">
    <property type="entry name" value="MCPsignal"/>
    <property type="match status" value="1"/>
</dbReference>
<dbReference type="Pfam" id="PF00672">
    <property type="entry name" value="HAMP"/>
    <property type="match status" value="1"/>
</dbReference>
<feature type="domain" description="HAMP" evidence="9">
    <location>
        <begin position="210"/>
        <end position="264"/>
    </location>
</feature>
<dbReference type="InterPro" id="IPR004090">
    <property type="entry name" value="Chemotax_Me-accpt_rcpt"/>
</dbReference>
<accession>A0ABT9C9J4</accession>
<comment type="similarity">
    <text evidence="5">Belongs to the methyl-accepting chemotaxis (MCP) protein family.</text>
</comment>
<keyword evidence="11" id="KW-1185">Reference proteome</keyword>
<keyword evidence="3 7" id="KW-0472">Membrane</keyword>
<feature type="transmembrane region" description="Helical" evidence="7">
    <location>
        <begin position="189"/>
        <end position="210"/>
    </location>
</feature>
<evidence type="ECO:0000256" key="5">
    <source>
        <dbReference type="ARBA" id="ARBA00029447"/>
    </source>
</evidence>
<dbReference type="EMBL" id="JAUQTB010000002">
    <property type="protein sequence ID" value="MDO7905931.1"/>
    <property type="molecule type" value="Genomic_DNA"/>
</dbReference>
<dbReference type="Proteomes" id="UP001240171">
    <property type="component" value="Unassembled WGS sequence"/>
</dbReference>
<dbReference type="PANTHER" id="PTHR32089">
    <property type="entry name" value="METHYL-ACCEPTING CHEMOTAXIS PROTEIN MCPB"/>
    <property type="match status" value="1"/>
</dbReference>
<evidence type="ECO:0000256" key="3">
    <source>
        <dbReference type="ARBA" id="ARBA00023136"/>
    </source>
</evidence>
<evidence type="ECO:0000256" key="7">
    <source>
        <dbReference type="SAM" id="Phobius"/>
    </source>
</evidence>
<dbReference type="PRINTS" id="PR00260">
    <property type="entry name" value="CHEMTRNSDUCR"/>
</dbReference>
<dbReference type="CDD" id="cd11386">
    <property type="entry name" value="MCP_signal"/>
    <property type="match status" value="1"/>
</dbReference>
<dbReference type="SMART" id="SM00283">
    <property type="entry name" value="MA"/>
    <property type="match status" value="1"/>
</dbReference>
<dbReference type="CDD" id="cd06225">
    <property type="entry name" value="HAMP"/>
    <property type="match status" value="1"/>
</dbReference>
<evidence type="ECO:0000256" key="2">
    <source>
        <dbReference type="ARBA" id="ARBA00022475"/>
    </source>
</evidence>
<keyword evidence="2" id="KW-1003">Cell membrane</keyword>
<protein>
    <submittedName>
        <fullName evidence="10">Methyl-accepting chemotaxis protein</fullName>
    </submittedName>
</protein>
<dbReference type="PANTHER" id="PTHR32089:SF112">
    <property type="entry name" value="LYSOZYME-LIKE PROTEIN-RELATED"/>
    <property type="match status" value="1"/>
</dbReference>
<dbReference type="SUPFAM" id="SSF58104">
    <property type="entry name" value="Methyl-accepting chemotaxis protein (MCP) signaling domain"/>
    <property type="match status" value="1"/>
</dbReference>
<dbReference type="InterPro" id="IPR004089">
    <property type="entry name" value="MCPsignal_dom"/>
</dbReference>
<evidence type="ECO:0000256" key="6">
    <source>
        <dbReference type="PROSITE-ProRule" id="PRU00284"/>
    </source>
</evidence>
<keyword evidence="7" id="KW-1133">Transmembrane helix</keyword>
<comment type="caution">
    <text evidence="10">The sequence shown here is derived from an EMBL/GenBank/DDBJ whole genome shotgun (WGS) entry which is preliminary data.</text>
</comment>
<dbReference type="SMART" id="SM00304">
    <property type="entry name" value="HAMP"/>
    <property type="match status" value="1"/>
</dbReference>
<feature type="domain" description="Methyl-accepting transducer" evidence="8">
    <location>
        <begin position="283"/>
        <end position="554"/>
    </location>
</feature>
<gene>
    <name evidence="10" type="ORF">Q5741_05800</name>
</gene>
<proteinExistence type="inferred from homology"/>
<dbReference type="InterPro" id="IPR007891">
    <property type="entry name" value="CHASE3"/>
</dbReference>
<reference evidence="10 11" key="1">
    <citation type="submission" date="2023-07" db="EMBL/GenBank/DDBJ databases">
        <title>Paenibacillus sp. JX-17 nov. isolated from soil.</title>
        <authorList>
            <person name="Wan Y."/>
            <person name="Liu B."/>
        </authorList>
    </citation>
    <scope>NUCLEOTIDE SEQUENCE [LARGE SCALE GENOMIC DNA]</scope>
    <source>
        <strain evidence="10 11">JX-17</strain>
    </source>
</reference>
<evidence type="ECO:0000259" key="9">
    <source>
        <dbReference type="PROSITE" id="PS50885"/>
    </source>
</evidence>
<dbReference type="Gene3D" id="6.10.340.10">
    <property type="match status" value="1"/>
</dbReference>
<dbReference type="PROSITE" id="PS50885">
    <property type="entry name" value="HAMP"/>
    <property type="match status" value="1"/>
</dbReference>
<organism evidence="10 11">
    <name type="scientific">Paenibacillus lacisoli</name>
    <dbReference type="NCBI Taxonomy" id="3064525"/>
    <lineage>
        <taxon>Bacteria</taxon>
        <taxon>Bacillati</taxon>
        <taxon>Bacillota</taxon>
        <taxon>Bacilli</taxon>
        <taxon>Bacillales</taxon>
        <taxon>Paenibacillaceae</taxon>
        <taxon>Paenibacillus</taxon>
    </lineage>
</organism>
<dbReference type="InterPro" id="IPR003660">
    <property type="entry name" value="HAMP_dom"/>
</dbReference>
<comment type="subcellular location">
    <subcellularLocation>
        <location evidence="1">Cell membrane</location>
    </subcellularLocation>
</comment>
<dbReference type="Pfam" id="PF05227">
    <property type="entry name" value="CHASE3"/>
    <property type="match status" value="1"/>
</dbReference>
<name>A0ABT9C9J4_9BACL</name>
<evidence type="ECO:0000256" key="4">
    <source>
        <dbReference type="ARBA" id="ARBA00023224"/>
    </source>
</evidence>
<keyword evidence="4 6" id="KW-0807">Transducer</keyword>
<dbReference type="PROSITE" id="PS50111">
    <property type="entry name" value="CHEMOTAXIS_TRANSDUC_2"/>
    <property type="match status" value="1"/>
</dbReference>
<sequence>MKIKTKMILSAVLIPAAIFLSEFVNQYFSMTSENEYREIITQQQKIAYDLRSMQYLMVGIANDERGFLLNRDDTYVDNIHKKQDELNKLAQEILPLLDPDDTDDKEQVEKFIEEMSNYNSFTGTLLNRAGYNSVNGDYPPFSELTDVYAQEREVRKSFNTAIEAFVLEKDQDILNSINEVRSEREITNYIVMGITGAAIVYSIIQSLILIRSLRPLNRMSSQLSSIADGGGDLVSRLEVKTKDEVGEAAGAYNRLIEGIRAIIVQTQTASAHVAGTSSQLNSSAEEIRQASQHTTEVMEELASGMEGQLNDVQRMNVIIQELVKGLDQISELSQHVSSRSGDASQGAAEGMESITQALHQMEIISEKVGMSAQAVLDLSGYTDKIGHMGQVITQLAKQTGMLALNASIEAARAGEHGRGFAVVATEVRNLAEQSSASAHEIAEFVREIQNSIETVSVTMQDGTNEVENGIIVMQQAESSFRSIEHSVGQVNDQIHGVTAAVKEMTAGSGEIMEAANRILAVTDQAAGATQSVSATAEQQLASMEEVTASTESLSEMSGNLSSLVGGFKV</sequence>
<evidence type="ECO:0000313" key="11">
    <source>
        <dbReference type="Proteomes" id="UP001240171"/>
    </source>
</evidence>
<dbReference type="Gene3D" id="1.10.287.950">
    <property type="entry name" value="Methyl-accepting chemotaxis protein"/>
    <property type="match status" value="1"/>
</dbReference>
<evidence type="ECO:0000313" key="10">
    <source>
        <dbReference type="EMBL" id="MDO7905931.1"/>
    </source>
</evidence>